<dbReference type="Pfam" id="PF02656">
    <property type="entry name" value="DUF202"/>
    <property type="match status" value="1"/>
</dbReference>
<evidence type="ECO:0000313" key="8">
    <source>
        <dbReference type="EMBL" id="PXX04272.1"/>
    </source>
</evidence>
<dbReference type="RefSeq" id="WP_110318677.1">
    <property type="nucleotide sequence ID" value="NZ_QJJU01000020.1"/>
</dbReference>
<keyword evidence="4 6" id="KW-1133">Transmembrane helix</keyword>
<feature type="transmembrane region" description="Helical" evidence="6">
    <location>
        <begin position="101"/>
        <end position="122"/>
    </location>
</feature>
<dbReference type="InterPro" id="IPR052053">
    <property type="entry name" value="IM_YidH-like"/>
</dbReference>
<evidence type="ECO:0000256" key="4">
    <source>
        <dbReference type="ARBA" id="ARBA00022989"/>
    </source>
</evidence>
<evidence type="ECO:0000259" key="7">
    <source>
        <dbReference type="Pfam" id="PF02656"/>
    </source>
</evidence>
<evidence type="ECO:0000256" key="5">
    <source>
        <dbReference type="ARBA" id="ARBA00023136"/>
    </source>
</evidence>
<organism evidence="8 9">
    <name type="scientific">Mycolicibacterium moriokaense</name>
    <dbReference type="NCBI Taxonomy" id="39691"/>
    <lineage>
        <taxon>Bacteria</taxon>
        <taxon>Bacillati</taxon>
        <taxon>Actinomycetota</taxon>
        <taxon>Actinomycetes</taxon>
        <taxon>Mycobacteriales</taxon>
        <taxon>Mycobacteriaceae</taxon>
        <taxon>Mycolicibacterium</taxon>
    </lineage>
</organism>
<keyword evidence="9" id="KW-1185">Reference proteome</keyword>
<dbReference type="InterPro" id="IPR003807">
    <property type="entry name" value="DUF202"/>
</dbReference>
<reference evidence="9" key="1">
    <citation type="submission" date="2018-05" db="EMBL/GenBank/DDBJ databases">
        <authorList>
            <person name="Deangelis K."/>
            <person name="Huntemann M."/>
            <person name="Clum A."/>
            <person name="Pillay M."/>
            <person name="Palaniappan K."/>
            <person name="Varghese N."/>
            <person name="Mikhailova N."/>
            <person name="Stamatis D."/>
            <person name="Reddy T."/>
            <person name="Daum C."/>
            <person name="Shapiro N."/>
            <person name="Ivanova N."/>
            <person name="Kyrpides N."/>
            <person name="Woyke T."/>
        </authorList>
    </citation>
    <scope>NUCLEOTIDE SEQUENCE [LARGE SCALE GENOMIC DNA]</scope>
    <source>
        <strain evidence="9">GAS496</strain>
    </source>
</reference>
<evidence type="ECO:0000256" key="2">
    <source>
        <dbReference type="ARBA" id="ARBA00022475"/>
    </source>
</evidence>
<feature type="transmembrane region" description="Helical" evidence="6">
    <location>
        <begin position="25"/>
        <end position="46"/>
    </location>
</feature>
<evidence type="ECO:0000256" key="1">
    <source>
        <dbReference type="ARBA" id="ARBA00004651"/>
    </source>
</evidence>
<name>A0A318HHQ9_9MYCO</name>
<evidence type="ECO:0000256" key="6">
    <source>
        <dbReference type="SAM" id="Phobius"/>
    </source>
</evidence>
<protein>
    <submittedName>
        <fullName evidence="8">Putative membrane protein</fullName>
    </submittedName>
</protein>
<reference evidence="8 9" key="2">
    <citation type="submission" date="2018-06" db="EMBL/GenBank/DDBJ databases">
        <title>Sequencing of bacterial isolates from soil warming experiment in Harvard Forest, Massachusetts, USA.</title>
        <authorList>
            <person name="Deangelis K.PhD."/>
        </authorList>
    </citation>
    <scope>NUCLEOTIDE SEQUENCE [LARGE SCALE GENOMIC DNA]</scope>
    <source>
        <strain evidence="8 9">GAS496</strain>
    </source>
</reference>
<accession>A0A318HHQ9</accession>
<dbReference type="OrthoDB" id="582337at2"/>
<proteinExistence type="predicted"/>
<sequence>MADHPLDASTRLAVERTRLANERTLMAWIRTSTSLIAFGFTIFKFFQYLATQEHRHTIVSPWVVGMAMILIGLTGLALAWIQHRQQMKALKAEAGTLPYSISAIMAGLIAVLGVMALVIVAMRL</sequence>
<feature type="domain" description="DUF202" evidence="7">
    <location>
        <begin position="16"/>
        <end position="89"/>
    </location>
</feature>
<feature type="transmembrane region" description="Helical" evidence="6">
    <location>
        <begin position="58"/>
        <end position="81"/>
    </location>
</feature>
<comment type="caution">
    <text evidence="8">The sequence shown here is derived from an EMBL/GenBank/DDBJ whole genome shotgun (WGS) entry which is preliminary data.</text>
</comment>
<keyword evidence="2" id="KW-1003">Cell membrane</keyword>
<dbReference type="PANTHER" id="PTHR34187:SF2">
    <property type="entry name" value="DUF202 DOMAIN-CONTAINING PROTEIN"/>
    <property type="match status" value="1"/>
</dbReference>
<dbReference type="PANTHER" id="PTHR34187">
    <property type="entry name" value="FGR18P"/>
    <property type="match status" value="1"/>
</dbReference>
<dbReference type="GO" id="GO:0005886">
    <property type="term" value="C:plasma membrane"/>
    <property type="evidence" value="ECO:0007669"/>
    <property type="project" value="UniProtKB-SubCell"/>
</dbReference>
<keyword evidence="3 6" id="KW-0812">Transmembrane</keyword>
<comment type="subcellular location">
    <subcellularLocation>
        <location evidence="1">Cell membrane</location>
        <topology evidence="1">Multi-pass membrane protein</topology>
    </subcellularLocation>
</comment>
<dbReference type="EMBL" id="QJJU01000020">
    <property type="protein sequence ID" value="PXX04272.1"/>
    <property type="molecule type" value="Genomic_DNA"/>
</dbReference>
<evidence type="ECO:0000313" key="9">
    <source>
        <dbReference type="Proteomes" id="UP000247781"/>
    </source>
</evidence>
<evidence type="ECO:0000256" key="3">
    <source>
        <dbReference type="ARBA" id="ARBA00022692"/>
    </source>
</evidence>
<gene>
    <name evidence="8" type="ORF">C8E89_12010</name>
</gene>
<dbReference type="Proteomes" id="UP000247781">
    <property type="component" value="Unassembled WGS sequence"/>
</dbReference>
<keyword evidence="5 6" id="KW-0472">Membrane</keyword>
<dbReference type="AlphaFoldDB" id="A0A318HHQ9"/>